<dbReference type="Proteomes" id="UP000030491">
    <property type="component" value="Unassembled WGS sequence"/>
</dbReference>
<reference evidence="2" key="1">
    <citation type="journal article" date="2014" name="Sci. Data">
        <title>Genomes of diverse isolates of the marine cyanobacterium Prochlorococcus.</title>
        <authorList>
            <person name="Biller S."/>
            <person name="Berube P."/>
            <person name="Thompson J."/>
            <person name="Kelly L."/>
            <person name="Roggensack S."/>
            <person name="Awad L."/>
            <person name="Roache-Johnson K."/>
            <person name="Ding H."/>
            <person name="Giovannoni S.J."/>
            <person name="Moore L.R."/>
            <person name="Chisholm S.W."/>
        </authorList>
    </citation>
    <scope>NUCLEOTIDE SEQUENCE [LARGE SCALE GENOMIC DNA]</scope>
</reference>
<accession>A0A0A1ZU40</accession>
<comment type="caution">
    <text evidence="1">The sequence shown here is derived from an EMBL/GenBank/DDBJ whole genome shotgun (WGS) entry which is preliminary data.</text>
</comment>
<name>A0A0A1ZU40_PROMR</name>
<gene>
    <name evidence="1" type="ORF">EU93_0252</name>
</gene>
<dbReference type="AlphaFoldDB" id="A0A0A1ZU40"/>
<organism evidence="1 2">
    <name type="scientific">Prochlorococcus marinus str. MIT 9116</name>
    <dbReference type="NCBI Taxonomy" id="167544"/>
    <lineage>
        <taxon>Bacteria</taxon>
        <taxon>Bacillati</taxon>
        <taxon>Cyanobacteriota</taxon>
        <taxon>Cyanophyceae</taxon>
        <taxon>Synechococcales</taxon>
        <taxon>Prochlorococcaceae</taxon>
        <taxon>Prochlorococcus</taxon>
    </lineage>
</organism>
<evidence type="ECO:0000313" key="2">
    <source>
        <dbReference type="Proteomes" id="UP000030491"/>
    </source>
</evidence>
<dbReference type="RefSeq" id="WP_032513016.1">
    <property type="nucleotide sequence ID" value="NZ_JNAJ01000004.1"/>
</dbReference>
<proteinExistence type="predicted"/>
<protein>
    <submittedName>
        <fullName evidence="1">Uncharacterized protein</fullName>
    </submittedName>
</protein>
<dbReference type="EMBL" id="JNAJ01000004">
    <property type="protein sequence ID" value="KGF93077.1"/>
    <property type="molecule type" value="Genomic_DNA"/>
</dbReference>
<sequence>MSLILIINEKEKDLNDEFKYYFFLKFKAIYDKAFGRNFTRIINIKEIKSYNFKNGDFFLLCFYPKLGELKKLKKYINARYSFLGMNLADSQQYLKEIFSYYAKFLDFCFTGELGESFMYESFYGIASFHHPLFVIRTKNFFEKPTKLDKSNKRIFDFVHSGRIDNERRGRNEIYNNLKNSKIKFLFIGPSKNCKFLKMKELHLNFRKCKFGIVNGSAPSSNPLSKRKITYQHQFKGKIFEYMIAGCVPVIDHAPNSYAFELKEGVNYFRLSDFSKKNLESLLENDESVINKIREENFNLIKKYCSINSLKKQFNLFMESSMLHTSKNQEITIFDELMCKASYDYSILRKKFSFSIIFSGFYFYKIFNKFFSKF</sequence>
<evidence type="ECO:0000313" key="1">
    <source>
        <dbReference type="EMBL" id="KGF93077.1"/>
    </source>
</evidence>